<evidence type="ECO:0000313" key="2">
    <source>
        <dbReference type="EMBL" id="MDZ7514392.1"/>
    </source>
</evidence>
<reference evidence="2 3" key="1">
    <citation type="submission" date="2023-12" db="EMBL/GenBank/DDBJ databases">
        <title>'Antibacterial potential of Stenotrophomonas maltophilia cystic fibrosis isolates' (manuscript under preparation).</title>
        <authorList>
            <person name="Crisan C.V."/>
            <person name="Pettis M."/>
            <person name="Goldberg J.B."/>
        </authorList>
    </citation>
    <scope>NUCLEOTIDE SEQUENCE [LARGE SCALE GENOMIC DNA]</scope>
    <source>
        <strain evidence="2 3">CCV155</strain>
    </source>
</reference>
<protein>
    <submittedName>
        <fullName evidence="2">TetR/AcrR family transcriptional regulator</fullName>
    </submittedName>
</protein>
<evidence type="ECO:0000256" key="1">
    <source>
        <dbReference type="SAM" id="MobiDB-lite"/>
    </source>
</evidence>
<accession>A0ABU5MP26</accession>
<evidence type="ECO:0000313" key="3">
    <source>
        <dbReference type="Proteomes" id="UP001290894"/>
    </source>
</evidence>
<feature type="non-terminal residue" evidence="2">
    <location>
        <position position="1"/>
    </location>
</feature>
<feature type="region of interest" description="Disordered" evidence="1">
    <location>
        <begin position="1"/>
        <end position="28"/>
    </location>
</feature>
<gene>
    <name evidence="2" type="ORF">U5F72_21590</name>
</gene>
<comment type="caution">
    <text evidence="2">The sequence shown here is derived from an EMBL/GenBank/DDBJ whole genome shotgun (WGS) entry which is preliminary data.</text>
</comment>
<name>A0ABU5MP26_9GAMM</name>
<dbReference type="EMBL" id="JAXUAC010000107">
    <property type="protein sequence ID" value="MDZ7514392.1"/>
    <property type="molecule type" value="Genomic_DNA"/>
</dbReference>
<keyword evidence="3" id="KW-1185">Reference proteome</keyword>
<dbReference type="Proteomes" id="UP001290894">
    <property type="component" value="Unassembled WGS sequence"/>
</dbReference>
<organism evidence="2 3">
    <name type="scientific">Stenotrophomonas muris</name>
    <dbReference type="NCBI Taxonomy" id="2963283"/>
    <lineage>
        <taxon>Bacteria</taxon>
        <taxon>Pseudomonadati</taxon>
        <taxon>Pseudomonadota</taxon>
        <taxon>Gammaproteobacteria</taxon>
        <taxon>Lysobacterales</taxon>
        <taxon>Lysobacteraceae</taxon>
        <taxon>Stenotrophomonas</taxon>
    </lineage>
</organism>
<proteinExistence type="predicted"/>
<sequence>AEFSVDSFLRAFAPQPSPAPSTNQPQRR</sequence>